<feature type="domain" description="Moybdenum cofactor oxidoreductase dimerisation" evidence="7">
    <location>
        <begin position="293"/>
        <end position="407"/>
    </location>
</feature>
<dbReference type="FunFam" id="2.60.40.650:FF:000004">
    <property type="entry name" value="Sulfite oxidase, putative"/>
    <property type="match status" value="1"/>
</dbReference>
<evidence type="ECO:0000256" key="2">
    <source>
        <dbReference type="ARBA" id="ARBA00022505"/>
    </source>
</evidence>
<dbReference type="EMBL" id="JAJAQI010000030">
    <property type="protein sequence ID" value="MCB4823723.1"/>
    <property type="molecule type" value="Genomic_DNA"/>
</dbReference>
<dbReference type="Pfam" id="PF03404">
    <property type="entry name" value="Mo-co_dimer"/>
    <property type="match status" value="1"/>
</dbReference>
<feature type="chain" id="PRO_5040911099" evidence="5">
    <location>
        <begin position="32"/>
        <end position="423"/>
    </location>
</feature>
<dbReference type="PRINTS" id="PR00407">
    <property type="entry name" value="EUMOPTERIN"/>
</dbReference>
<sequence>MTELQRSGTASRRGLLKVAAAGTLAAGAASAAEGNPANLPPNTPEWAKSLGPGVIEEAYGTRSRHETAVRRYVPWLTQDRQSSVSFTPLAEMHGIITPSGLHFERHHGGVPDVVPADWRLMIHGLVERPLQFTLEDLKRLPSVSRIHFIECPANGGMEWRGAQMSGVQFTHGMLSCSEWTGVPLKALLAQTGLRPNASWLLAEGGDASLMTRSIPLAKALDDVILAYGQNGEAVRPQQGYPVRLVVPGWEGNVWIKWLRRIELGDRPWYHREETRHYTDLMPDGRARKFTFVNEVNSVITAPCPEKPLRGKPGFVEITGLAWSGVGRITRVDVSVDGGDSWRSAQLQEPVLGKALTRFRIPWEWQEGQRAFLQSRAMDETGRVQPTMATLRKARGVESIYHKNAIHTWLVEPDGTVVNVQIDA</sequence>
<dbReference type="InterPro" id="IPR036374">
    <property type="entry name" value="OxRdtase_Mopterin-bd_sf"/>
</dbReference>
<dbReference type="RefSeq" id="WP_226610776.1">
    <property type="nucleotide sequence ID" value="NZ_JAJAQI010000030.1"/>
</dbReference>
<dbReference type="GO" id="GO:0006790">
    <property type="term" value="P:sulfur compound metabolic process"/>
    <property type="evidence" value="ECO:0007669"/>
    <property type="project" value="TreeGrafter"/>
</dbReference>
<comment type="caution">
    <text evidence="8">The sequence shown here is derived from an EMBL/GenBank/DDBJ whole genome shotgun (WGS) entry which is preliminary data.</text>
</comment>
<dbReference type="Gene3D" id="2.60.40.650">
    <property type="match status" value="1"/>
</dbReference>
<dbReference type="AlphaFoldDB" id="A0A9X1II00"/>
<dbReference type="Gene3D" id="3.90.420.10">
    <property type="entry name" value="Oxidoreductase, molybdopterin-binding domain"/>
    <property type="match status" value="1"/>
</dbReference>
<dbReference type="GO" id="GO:0050310">
    <property type="term" value="F:sulfite dehydrogenase activity"/>
    <property type="evidence" value="ECO:0007669"/>
    <property type="project" value="UniProtKB-EC"/>
</dbReference>
<keyword evidence="4 8" id="KW-0560">Oxidoreductase</keyword>
<evidence type="ECO:0000259" key="6">
    <source>
        <dbReference type="Pfam" id="PF00174"/>
    </source>
</evidence>
<dbReference type="InterPro" id="IPR014756">
    <property type="entry name" value="Ig_E-set"/>
</dbReference>
<feature type="domain" description="Oxidoreductase molybdopterin-binding" evidence="6">
    <location>
        <begin position="107"/>
        <end position="267"/>
    </location>
</feature>
<accession>A0A9X1II00</accession>
<evidence type="ECO:0000259" key="7">
    <source>
        <dbReference type="Pfam" id="PF03404"/>
    </source>
</evidence>
<evidence type="ECO:0000256" key="3">
    <source>
        <dbReference type="ARBA" id="ARBA00022723"/>
    </source>
</evidence>
<comment type="cofactor">
    <cofactor evidence="1">
        <name>Mo-molybdopterin</name>
        <dbReference type="ChEBI" id="CHEBI:71302"/>
    </cofactor>
</comment>
<dbReference type="PROSITE" id="PS51318">
    <property type="entry name" value="TAT"/>
    <property type="match status" value="1"/>
</dbReference>
<name>A0A9X1II00_9PROT</name>
<keyword evidence="9" id="KW-1185">Reference proteome</keyword>
<dbReference type="EC" id="1.8.2.1" evidence="8"/>
<dbReference type="InterPro" id="IPR006311">
    <property type="entry name" value="TAT_signal"/>
</dbReference>
<evidence type="ECO:0000313" key="9">
    <source>
        <dbReference type="Proteomes" id="UP001139311"/>
    </source>
</evidence>
<dbReference type="InterPro" id="IPR005066">
    <property type="entry name" value="MoCF_OxRdtse_dimer"/>
</dbReference>
<reference evidence="8" key="1">
    <citation type="submission" date="2021-10" db="EMBL/GenBank/DDBJ databases">
        <title>Roseicella aerolatum sp. nov., isolated from aerosols of e-waste dismantling site.</title>
        <authorList>
            <person name="Qin T."/>
        </authorList>
    </citation>
    <scope>NUCLEOTIDE SEQUENCE</scope>
    <source>
        <strain evidence="8">GB24</strain>
    </source>
</reference>
<dbReference type="SUPFAM" id="SSF56524">
    <property type="entry name" value="Oxidoreductase molybdopterin-binding domain"/>
    <property type="match status" value="1"/>
</dbReference>
<dbReference type="Pfam" id="PF00174">
    <property type="entry name" value="Oxidored_molyb"/>
    <property type="match status" value="1"/>
</dbReference>
<dbReference type="GO" id="GO:0020037">
    <property type="term" value="F:heme binding"/>
    <property type="evidence" value="ECO:0007669"/>
    <property type="project" value="TreeGrafter"/>
</dbReference>
<keyword evidence="2" id="KW-0500">Molybdenum</keyword>
<organism evidence="8 9">
    <name type="scientific">Roseicella aerolata</name>
    <dbReference type="NCBI Taxonomy" id="2883479"/>
    <lineage>
        <taxon>Bacteria</taxon>
        <taxon>Pseudomonadati</taxon>
        <taxon>Pseudomonadota</taxon>
        <taxon>Alphaproteobacteria</taxon>
        <taxon>Acetobacterales</taxon>
        <taxon>Roseomonadaceae</taxon>
        <taxon>Roseicella</taxon>
    </lineage>
</organism>
<dbReference type="PANTHER" id="PTHR19372">
    <property type="entry name" value="SULFITE REDUCTASE"/>
    <property type="match status" value="1"/>
</dbReference>
<dbReference type="GO" id="GO:0030151">
    <property type="term" value="F:molybdenum ion binding"/>
    <property type="evidence" value="ECO:0007669"/>
    <property type="project" value="InterPro"/>
</dbReference>
<dbReference type="FunFam" id="3.90.420.10:FF:000006">
    <property type="entry name" value="Sulfur dehydrogenase subunit SoxC"/>
    <property type="match status" value="1"/>
</dbReference>
<gene>
    <name evidence="8" type="primary">soxC</name>
    <name evidence="8" type="ORF">LHA35_18500</name>
</gene>
<evidence type="ECO:0000313" key="8">
    <source>
        <dbReference type="EMBL" id="MCB4823723.1"/>
    </source>
</evidence>
<dbReference type="SUPFAM" id="SSF81296">
    <property type="entry name" value="E set domains"/>
    <property type="match status" value="1"/>
</dbReference>
<dbReference type="InterPro" id="IPR008335">
    <property type="entry name" value="Mopterin_OxRdtase_euk"/>
</dbReference>
<dbReference type="InterPro" id="IPR030835">
    <property type="entry name" value="Sulfite_DH_SoxC"/>
</dbReference>
<dbReference type="GO" id="GO:0043546">
    <property type="term" value="F:molybdopterin cofactor binding"/>
    <property type="evidence" value="ECO:0007669"/>
    <property type="project" value="TreeGrafter"/>
</dbReference>
<protein>
    <submittedName>
        <fullName evidence="8">Sulfite dehydrogenase</fullName>
        <ecNumber evidence="8">1.8.2.1</ecNumber>
    </submittedName>
</protein>
<evidence type="ECO:0000256" key="5">
    <source>
        <dbReference type="SAM" id="SignalP"/>
    </source>
</evidence>
<evidence type="ECO:0000256" key="1">
    <source>
        <dbReference type="ARBA" id="ARBA00001924"/>
    </source>
</evidence>
<feature type="signal peptide" evidence="5">
    <location>
        <begin position="1"/>
        <end position="31"/>
    </location>
</feature>
<proteinExistence type="predicted"/>
<dbReference type="NCBIfam" id="TIGR04555">
    <property type="entry name" value="sulfite_DH_soxC"/>
    <property type="match status" value="1"/>
</dbReference>
<dbReference type="InterPro" id="IPR000572">
    <property type="entry name" value="OxRdtase_Mopterin-bd_dom"/>
</dbReference>
<evidence type="ECO:0000256" key="4">
    <source>
        <dbReference type="ARBA" id="ARBA00023002"/>
    </source>
</evidence>
<keyword evidence="3" id="KW-0479">Metal-binding</keyword>
<dbReference type="Proteomes" id="UP001139311">
    <property type="component" value="Unassembled WGS sequence"/>
</dbReference>
<dbReference type="PANTHER" id="PTHR19372:SF7">
    <property type="entry name" value="SULFITE OXIDASE, MITOCHONDRIAL"/>
    <property type="match status" value="1"/>
</dbReference>
<keyword evidence="5" id="KW-0732">Signal</keyword>
<dbReference type="GO" id="GO:0008482">
    <property type="term" value="F:sulfite oxidase activity"/>
    <property type="evidence" value="ECO:0007669"/>
    <property type="project" value="TreeGrafter"/>
</dbReference>